<gene>
    <name evidence="19" type="primary">nad4</name>
</gene>
<feature type="transmembrane region" description="Helical" evidence="17">
    <location>
        <begin position="302"/>
        <end position="326"/>
    </location>
</feature>
<comment type="similarity">
    <text evidence="3 17">Belongs to the complex I subunit 4 family.</text>
</comment>
<dbReference type="InterPro" id="IPR003918">
    <property type="entry name" value="NADH_UbQ_OxRdtase"/>
</dbReference>
<dbReference type="GO" id="GO:0042773">
    <property type="term" value="P:ATP synthesis coupled electron transport"/>
    <property type="evidence" value="ECO:0007669"/>
    <property type="project" value="InterPro"/>
</dbReference>
<proteinExistence type="inferred from homology"/>
<evidence type="ECO:0000256" key="13">
    <source>
        <dbReference type="ARBA" id="ARBA00023075"/>
    </source>
</evidence>
<feature type="transmembrane region" description="Helical" evidence="17">
    <location>
        <begin position="272"/>
        <end position="290"/>
    </location>
</feature>
<feature type="transmembrane region" description="Helical" evidence="17">
    <location>
        <begin position="189"/>
        <end position="208"/>
    </location>
</feature>
<keyword evidence="8 17" id="KW-0812">Transmembrane</keyword>
<evidence type="ECO:0000256" key="3">
    <source>
        <dbReference type="ARBA" id="ARBA00009025"/>
    </source>
</evidence>
<dbReference type="AlphaFoldDB" id="A0A9E9FW38"/>
<evidence type="ECO:0000256" key="7">
    <source>
        <dbReference type="ARBA" id="ARBA00022660"/>
    </source>
</evidence>
<comment type="function">
    <text evidence="17">Core subunit of the mitochondrial membrane respiratory chain NADH dehydrogenase (Complex I) which catalyzes electron transfer from NADH through the respiratory chain, using ubiquinone as an electron acceptor. Essential for the catalytic activity and assembly of complex I.</text>
</comment>
<keyword evidence="11 17" id="KW-1133">Transmembrane helix</keyword>
<keyword evidence="7 17" id="KW-0679">Respiratory chain</keyword>
<evidence type="ECO:0000313" key="19">
    <source>
        <dbReference type="EMBL" id="WAP90820.1"/>
    </source>
</evidence>
<comment type="catalytic activity">
    <reaction evidence="16 17">
        <text>a ubiquinone + NADH + 5 H(+)(in) = a ubiquinol + NAD(+) + 4 H(+)(out)</text>
        <dbReference type="Rhea" id="RHEA:29091"/>
        <dbReference type="Rhea" id="RHEA-COMP:9565"/>
        <dbReference type="Rhea" id="RHEA-COMP:9566"/>
        <dbReference type="ChEBI" id="CHEBI:15378"/>
        <dbReference type="ChEBI" id="CHEBI:16389"/>
        <dbReference type="ChEBI" id="CHEBI:17976"/>
        <dbReference type="ChEBI" id="CHEBI:57540"/>
        <dbReference type="ChEBI" id="CHEBI:57945"/>
        <dbReference type="EC" id="7.1.1.2"/>
    </reaction>
</comment>
<dbReference type="GO" id="GO:0031966">
    <property type="term" value="C:mitochondrial membrane"/>
    <property type="evidence" value="ECO:0007669"/>
    <property type="project" value="UniProtKB-SubCell"/>
</dbReference>
<sequence>MFFLVIFLCLFNYFFFFIFLFLFVLYGFLDISWSGGFFFFDSLSYVILSFMSVFVMGFVDLVEFAKGLVFYVYMVIFFSVCFFFSGSLLMMYVFYELTVIFILFSVLGYGYQVEKISACYYLVFYTLFFSFPFLFLYNFLSFFFNFVYFDFFMSYEFVFFLSLCFLVKFPIYFLHVWLPKVHVESPTSVSMVLAGVMLKLGGVGIYRICKSMNFFGLEVWFFISLLGMIIGSFVCIFQVDLKSLVAYSSICHMNFVLLSQVSMVYYGKSMSLVMMVSHGYISVMLFYFVGEFYHYFGSRLIYYLRGCFNLSIIFCLFFCLGLMSNFSFPLSVSFFSEYIMLNYCISIFYFFIIFLFFYYLVSFYYSLYVLVCSIVGSSLVFMEDIRFLVSMPLLLVVYNFFWFVFVI</sequence>
<dbReference type="EC" id="7.1.1.2" evidence="4 17"/>
<keyword evidence="9" id="KW-1278">Translocase</keyword>
<dbReference type="GO" id="GO:0008137">
    <property type="term" value="F:NADH dehydrogenase (ubiquinone) activity"/>
    <property type="evidence" value="ECO:0007669"/>
    <property type="project" value="UniProtKB-UniRule"/>
</dbReference>
<evidence type="ECO:0000256" key="10">
    <source>
        <dbReference type="ARBA" id="ARBA00022982"/>
    </source>
</evidence>
<protein>
    <recommendedName>
        <fullName evidence="5 17">NADH-ubiquinone oxidoreductase chain 4</fullName>
        <ecNumber evidence="4 17">7.1.1.2</ecNumber>
    </recommendedName>
</protein>
<evidence type="ECO:0000256" key="4">
    <source>
        <dbReference type="ARBA" id="ARBA00012944"/>
    </source>
</evidence>
<evidence type="ECO:0000256" key="14">
    <source>
        <dbReference type="ARBA" id="ARBA00023128"/>
    </source>
</evidence>
<dbReference type="PANTHER" id="PTHR43507">
    <property type="entry name" value="NADH-UBIQUINONE OXIDOREDUCTASE CHAIN 4"/>
    <property type="match status" value="1"/>
</dbReference>
<comment type="function">
    <text evidence="1">Core subunit of the mitochondrial membrane respiratory chain NADH dehydrogenase (Complex I) that is believed to belong to the minimal assembly required for catalysis. Complex I functions in the transfer of electrons from NADH to the respiratory chain. The immediate electron acceptor for the enzyme is believed to be ubiquinone.</text>
</comment>
<evidence type="ECO:0000259" key="18">
    <source>
        <dbReference type="Pfam" id="PF00361"/>
    </source>
</evidence>
<evidence type="ECO:0000256" key="6">
    <source>
        <dbReference type="ARBA" id="ARBA00022448"/>
    </source>
</evidence>
<dbReference type="EMBL" id="ON641583">
    <property type="protein sequence ID" value="WAP90820.1"/>
    <property type="molecule type" value="Genomic_DNA"/>
</dbReference>
<organism evidence="19">
    <name type="scientific">Neofoleyellides sp. XM-2022</name>
    <dbReference type="NCBI Taxonomy" id="3014012"/>
    <lineage>
        <taxon>Eukaryota</taxon>
        <taxon>Metazoa</taxon>
        <taxon>Ecdysozoa</taxon>
        <taxon>Nematoda</taxon>
        <taxon>Chromadorea</taxon>
        <taxon>Rhabditida</taxon>
        <taxon>Spirurina</taxon>
        <taxon>Spiruromorpha</taxon>
        <taxon>Filarioidea</taxon>
        <taxon>Onchocercidae</taxon>
        <taxon>Neofoleyellides</taxon>
    </lineage>
</organism>
<feature type="transmembrane region" description="Helical" evidence="17">
    <location>
        <begin position="7"/>
        <end position="29"/>
    </location>
</feature>
<dbReference type="InterPro" id="IPR001750">
    <property type="entry name" value="ND/Mrp_TM"/>
</dbReference>
<dbReference type="GO" id="GO:0015990">
    <property type="term" value="P:electron transport coupled proton transport"/>
    <property type="evidence" value="ECO:0007669"/>
    <property type="project" value="TreeGrafter"/>
</dbReference>
<keyword evidence="10 17" id="KW-0249">Electron transport</keyword>
<geneLocation type="mitochondrion" evidence="19"/>
<dbReference type="GO" id="GO:0003954">
    <property type="term" value="F:NADH dehydrogenase activity"/>
    <property type="evidence" value="ECO:0007669"/>
    <property type="project" value="TreeGrafter"/>
</dbReference>
<evidence type="ECO:0000256" key="12">
    <source>
        <dbReference type="ARBA" id="ARBA00023027"/>
    </source>
</evidence>
<feature type="transmembrane region" description="Helical" evidence="17">
    <location>
        <begin position="214"/>
        <end position="237"/>
    </location>
</feature>
<feature type="transmembrane region" description="Helical" evidence="17">
    <location>
        <begin position="244"/>
        <end position="266"/>
    </location>
</feature>
<evidence type="ECO:0000256" key="5">
    <source>
        <dbReference type="ARBA" id="ARBA00021006"/>
    </source>
</evidence>
<evidence type="ECO:0000256" key="15">
    <source>
        <dbReference type="ARBA" id="ARBA00023136"/>
    </source>
</evidence>
<dbReference type="PANTHER" id="PTHR43507:SF20">
    <property type="entry name" value="NADH-UBIQUINONE OXIDOREDUCTASE CHAIN 4"/>
    <property type="match status" value="1"/>
</dbReference>
<feature type="transmembrane region" description="Helical" evidence="17">
    <location>
        <begin position="157"/>
        <end position="177"/>
    </location>
</feature>
<feature type="transmembrane region" description="Helical" evidence="17">
    <location>
        <begin position="92"/>
        <end position="111"/>
    </location>
</feature>
<evidence type="ECO:0000256" key="9">
    <source>
        <dbReference type="ARBA" id="ARBA00022967"/>
    </source>
</evidence>
<dbReference type="Pfam" id="PF00361">
    <property type="entry name" value="Proton_antipo_M"/>
    <property type="match status" value="1"/>
</dbReference>
<accession>A0A9E9FW38</accession>
<keyword evidence="14 17" id="KW-0496">Mitochondrion</keyword>
<evidence type="ECO:0000256" key="11">
    <source>
        <dbReference type="ARBA" id="ARBA00022989"/>
    </source>
</evidence>
<feature type="transmembrane region" description="Helical" evidence="17">
    <location>
        <begin position="363"/>
        <end position="381"/>
    </location>
</feature>
<reference evidence="19" key="2">
    <citation type="submission" date="2022-05" db="EMBL/GenBank/DDBJ databases">
        <authorList>
            <person name="Ma X."/>
        </authorList>
    </citation>
    <scope>NUCLEOTIDE SEQUENCE</scope>
    <source>
        <tissue evidence="19">Intestine</tissue>
    </source>
</reference>
<keyword evidence="12 17" id="KW-0520">NAD</keyword>
<evidence type="ECO:0000256" key="1">
    <source>
        <dbReference type="ARBA" id="ARBA00003257"/>
    </source>
</evidence>
<reference evidence="19" key="1">
    <citation type="journal article" date="2022" name="Animals (Basel)">
        <title>First Description of the Mitogenome Features of Neofoleyellides Genus (Nematoda: Onchocercidae) Isolated from a Wild Bird (Pyrrhocorax pyrrhocorax).</title>
        <authorList>
            <person name="Wu T."/>
            <person name="Ma X."/>
            <person name="Wang F."/>
            <person name="Xie L."/>
            <person name="Lv Q."/>
            <person name="Zeng M."/>
            <person name="Xu Y."/>
            <person name="Qin S."/>
            <person name="Chang Q."/>
        </authorList>
    </citation>
    <scope>NUCLEOTIDE SEQUENCE</scope>
    <source>
        <tissue evidence="19">Intestine</tissue>
    </source>
</reference>
<keyword evidence="6 17" id="KW-0813">Transport</keyword>
<keyword evidence="15 17" id="KW-0472">Membrane</keyword>
<keyword evidence="13 17" id="KW-0830">Ubiquinone</keyword>
<evidence type="ECO:0000256" key="2">
    <source>
        <dbReference type="ARBA" id="ARBA00004225"/>
    </source>
</evidence>
<name>A0A9E9FW38_9BILA</name>
<feature type="transmembrane region" description="Helical" evidence="17">
    <location>
        <begin position="35"/>
        <end position="56"/>
    </location>
</feature>
<feature type="transmembrane region" description="Helical" evidence="17">
    <location>
        <begin position="118"/>
        <end position="137"/>
    </location>
</feature>
<feature type="transmembrane region" description="Helical" evidence="17">
    <location>
        <begin position="338"/>
        <end position="358"/>
    </location>
</feature>
<feature type="domain" description="NADH:quinone oxidoreductase/Mrp antiporter transmembrane" evidence="18">
    <location>
        <begin position="85"/>
        <end position="356"/>
    </location>
</feature>
<evidence type="ECO:0000256" key="17">
    <source>
        <dbReference type="RuleBase" id="RU003297"/>
    </source>
</evidence>
<feature type="transmembrane region" description="Helical" evidence="17">
    <location>
        <begin position="387"/>
        <end position="406"/>
    </location>
</feature>
<dbReference type="GO" id="GO:0048039">
    <property type="term" value="F:ubiquinone binding"/>
    <property type="evidence" value="ECO:0007669"/>
    <property type="project" value="TreeGrafter"/>
</dbReference>
<evidence type="ECO:0000256" key="16">
    <source>
        <dbReference type="ARBA" id="ARBA00049551"/>
    </source>
</evidence>
<feature type="transmembrane region" description="Helical" evidence="17">
    <location>
        <begin position="68"/>
        <end position="86"/>
    </location>
</feature>
<comment type="subcellular location">
    <subcellularLocation>
        <location evidence="2 17">Mitochondrion membrane</location>
        <topology evidence="2 17">Multi-pass membrane protein</topology>
    </subcellularLocation>
</comment>
<dbReference type="PRINTS" id="PR01437">
    <property type="entry name" value="NUOXDRDTASE4"/>
</dbReference>
<evidence type="ECO:0000256" key="8">
    <source>
        <dbReference type="ARBA" id="ARBA00022692"/>
    </source>
</evidence>